<dbReference type="InterPro" id="IPR006304">
    <property type="entry name" value="T3SS_SpaR/YscT"/>
</dbReference>
<evidence type="ECO:0000256" key="4">
    <source>
        <dbReference type="ARBA" id="ARBA00009772"/>
    </source>
</evidence>
<feature type="transmembrane region" description="Helical" evidence="12">
    <location>
        <begin position="183"/>
        <end position="203"/>
    </location>
</feature>
<dbReference type="EMBL" id="CP072643">
    <property type="protein sequence ID" value="QUV95780.1"/>
    <property type="molecule type" value="Genomic_DNA"/>
</dbReference>
<comment type="similarity">
    <text evidence="4 12">Belongs to the FliR/MopE/SpaR family.</text>
</comment>
<dbReference type="Pfam" id="PF01311">
    <property type="entry name" value="Bac_export_1"/>
    <property type="match status" value="1"/>
</dbReference>
<dbReference type="RefSeq" id="WP_211423979.1">
    <property type="nucleotide sequence ID" value="NZ_CP072643.1"/>
</dbReference>
<keyword evidence="9 12" id="KW-0472">Membrane</keyword>
<gene>
    <name evidence="13" type="primary">sctT</name>
    <name evidence="13" type="ORF">J8C05_13270</name>
</gene>
<reference evidence="13 14" key="1">
    <citation type="submission" date="2021-03" db="EMBL/GenBank/DDBJ databases">
        <title>Genomic and phenotypic characterization of Chloracidobacterium isolates provides evidence for multiple species.</title>
        <authorList>
            <person name="Saini M.K."/>
            <person name="Costas A.M.G."/>
            <person name="Tank M."/>
            <person name="Bryant D.A."/>
        </authorList>
    </citation>
    <scope>NUCLEOTIDE SEQUENCE [LARGE SCALE GENOMIC DNA]</scope>
    <source>
        <strain evidence="13 14">N</strain>
    </source>
</reference>
<proteinExistence type="inferred from homology"/>
<sequence length="280" mass="29990">MTDPIGFIDALLRLLDVQVSVAALLVLGGLVFARMLAFVTVVPFFGGQSVPNQIKVAEAVAFVLLIVPGLSASVPELALRGGPFGFAILVIKEVAVGFTLGFVASLVFEAIQVAGRIIDAQRGAMMGEMLNPMLQEQVSELGQFKLQVAIVIFLALGAHRLVIEALFRSFDLIPVTDFPKLGTGLSPALTSIILLTGEILTLGVRLAAPAMAALLLTDVFFGLINRVAPQFNVFFLSMPVKMALGIFIVMLSLAIYAEQYQAAFREALQAFEVLMRQLAP</sequence>
<feature type="transmembrane region" description="Helical" evidence="12">
    <location>
        <begin position="86"/>
        <end position="108"/>
    </location>
</feature>
<keyword evidence="10" id="KW-0975">Bacterial flagellum</keyword>
<dbReference type="PRINTS" id="PR00953">
    <property type="entry name" value="TYPE3IMRPROT"/>
</dbReference>
<dbReference type="PANTHER" id="PTHR30065">
    <property type="entry name" value="FLAGELLAR BIOSYNTHETIC PROTEIN FLIR"/>
    <property type="match status" value="1"/>
</dbReference>
<feature type="transmembrane region" description="Helical" evidence="12">
    <location>
        <begin position="234"/>
        <end position="256"/>
    </location>
</feature>
<evidence type="ECO:0000256" key="2">
    <source>
        <dbReference type="ARBA" id="ARBA00004117"/>
    </source>
</evidence>
<evidence type="ECO:0000313" key="13">
    <source>
        <dbReference type="EMBL" id="QUV95780.1"/>
    </source>
</evidence>
<feature type="transmembrane region" description="Helical" evidence="12">
    <location>
        <begin position="20"/>
        <end position="44"/>
    </location>
</feature>
<evidence type="ECO:0000256" key="11">
    <source>
        <dbReference type="NCBIfam" id="TIGR01400"/>
    </source>
</evidence>
<evidence type="ECO:0000256" key="9">
    <source>
        <dbReference type="ARBA" id="ARBA00023136"/>
    </source>
</evidence>
<evidence type="ECO:0000256" key="12">
    <source>
        <dbReference type="RuleBase" id="RU362072"/>
    </source>
</evidence>
<comment type="subcellular location">
    <subcellularLocation>
        <location evidence="2">Bacterial flagellum basal body</location>
    </subcellularLocation>
    <subcellularLocation>
        <location evidence="3 12">Cell membrane</location>
        <topology evidence="3 12">Multi-pass membrane protein</topology>
    </subcellularLocation>
</comment>
<evidence type="ECO:0000256" key="5">
    <source>
        <dbReference type="ARBA" id="ARBA00021717"/>
    </source>
</evidence>
<keyword evidence="14" id="KW-1185">Reference proteome</keyword>
<dbReference type="NCBIfam" id="TIGR01401">
    <property type="entry name" value="fliR_like_III"/>
    <property type="match status" value="1"/>
</dbReference>
<name>A0ABX8B553_9BACT</name>
<organism evidence="13 14">
    <name type="scientific">Chloracidobacterium sp. N</name>
    <dbReference type="NCBI Taxonomy" id="2821540"/>
    <lineage>
        <taxon>Bacteria</taxon>
        <taxon>Pseudomonadati</taxon>
        <taxon>Acidobacteriota</taxon>
        <taxon>Terriglobia</taxon>
        <taxon>Terriglobales</taxon>
        <taxon>Acidobacteriaceae</taxon>
        <taxon>Chloracidobacterium</taxon>
        <taxon>Chloracidobacterium aggregatum</taxon>
    </lineage>
</organism>
<evidence type="ECO:0000256" key="8">
    <source>
        <dbReference type="ARBA" id="ARBA00022989"/>
    </source>
</evidence>
<feature type="transmembrane region" description="Helical" evidence="12">
    <location>
        <begin position="210"/>
        <end position="228"/>
    </location>
</feature>
<feature type="transmembrane region" description="Helical" evidence="12">
    <location>
        <begin position="56"/>
        <end position="74"/>
    </location>
</feature>
<comment type="function">
    <text evidence="1">Role in flagellar biosynthesis.</text>
</comment>
<dbReference type="InterPro" id="IPR006303">
    <property type="entry name" value="FliR"/>
</dbReference>
<evidence type="ECO:0000256" key="1">
    <source>
        <dbReference type="ARBA" id="ARBA00002578"/>
    </source>
</evidence>
<evidence type="ECO:0000313" key="14">
    <source>
        <dbReference type="Proteomes" id="UP000677668"/>
    </source>
</evidence>
<evidence type="ECO:0000256" key="7">
    <source>
        <dbReference type="ARBA" id="ARBA00022692"/>
    </source>
</evidence>
<dbReference type="Proteomes" id="UP000677668">
    <property type="component" value="Chromosome 2"/>
</dbReference>
<accession>A0ABX8B553</accession>
<feature type="transmembrane region" description="Helical" evidence="12">
    <location>
        <begin position="144"/>
        <end position="163"/>
    </location>
</feature>
<dbReference type="NCBIfam" id="TIGR01400">
    <property type="entry name" value="fliR"/>
    <property type="match status" value="1"/>
</dbReference>
<keyword evidence="8 12" id="KW-1133">Transmembrane helix</keyword>
<protein>
    <recommendedName>
        <fullName evidence="5 11">Flagellar biosynthetic protein FliR</fullName>
    </recommendedName>
</protein>
<keyword evidence="7 12" id="KW-0812">Transmembrane</keyword>
<evidence type="ECO:0000256" key="3">
    <source>
        <dbReference type="ARBA" id="ARBA00004651"/>
    </source>
</evidence>
<evidence type="ECO:0000256" key="6">
    <source>
        <dbReference type="ARBA" id="ARBA00022475"/>
    </source>
</evidence>
<keyword evidence="6 12" id="KW-1003">Cell membrane</keyword>
<evidence type="ECO:0000256" key="10">
    <source>
        <dbReference type="ARBA" id="ARBA00023143"/>
    </source>
</evidence>
<dbReference type="PANTHER" id="PTHR30065:SF1">
    <property type="entry name" value="SURFACE PRESENTATION OF ANTIGENS PROTEIN SPAR"/>
    <property type="match status" value="1"/>
</dbReference>
<dbReference type="InterPro" id="IPR002010">
    <property type="entry name" value="T3SS_IM_R"/>
</dbReference>